<dbReference type="InterPro" id="IPR027417">
    <property type="entry name" value="P-loop_NTPase"/>
</dbReference>
<dbReference type="PANTHER" id="PTHR13696">
    <property type="entry name" value="P-LOOP CONTAINING NUCLEOSIDE TRIPHOSPHATE HYDROLASE"/>
    <property type="match status" value="1"/>
</dbReference>
<dbReference type="AlphaFoldDB" id="A0A1E7N8W7"/>
<protein>
    <recommendedName>
        <fullName evidence="1">CobQ/CobB/MinD/ParA nucleotide binding domain-containing protein</fullName>
    </recommendedName>
</protein>
<proteinExistence type="predicted"/>
<dbReference type="EMBL" id="JPRF03000021">
    <property type="protein sequence ID" value="OEV37108.1"/>
    <property type="molecule type" value="Genomic_DNA"/>
</dbReference>
<feature type="domain" description="CobQ/CobB/MinD/ParA nucleotide binding" evidence="1">
    <location>
        <begin position="53"/>
        <end position="188"/>
    </location>
</feature>
<dbReference type="InterPro" id="IPR002586">
    <property type="entry name" value="CobQ/CobB/MinD/ParA_Nub-bd_dom"/>
</dbReference>
<dbReference type="PANTHER" id="PTHR13696:SF52">
    <property type="entry name" value="PARA FAMILY PROTEIN CT_582"/>
    <property type="match status" value="1"/>
</dbReference>
<keyword evidence="3" id="KW-1185">Reference proteome</keyword>
<dbReference type="SUPFAM" id="SSF52540">
    <property type="entry name" value="P-loop containing nucleoside triphosphate hydrolases"/>
    <property type="match status" value="1"/>
</dbReference>
<dbReference type="Proteomes" id="UP000037395">
    <property type="component" value="Unassembled WGS sequence"/>
</dbReference>
<comment type="caution">
    <text evidence="2">The sequence shown here is derived from an EMBL/GenBank/DDBJ whole genome shotgun (WGS) entry which is preliminary data.</text>
</comment>
<name>A0A1E7N8W7_KITAU</name>
<gene>
    <name evidence="2" type="ORF">HS99_0004620</name>
</gene>
<dbReference type="KEGG" id="kau:B6264_24370"/>
<dbReference type="CDD" id="cd02042">
    <property type="entry name" value="ParAB_family"/>
    <property type="match status" value="1"/>
</dbReference>
<organism evidence="2 3">
    <name type="scientific">Kitasatospora aureofaciens</name>
    <name type="common">Streptomyces aureofaciens</name>
    <dbReference type="NCBI Taxonomy" id="1894"/>
    <lineage>
        <taxon>Bacteria</taxon>
        <taxon>Bacillati</taxon>
        <taxon>Actinomycetota</taxon>
        <taxon>Actinomycetes</taxon>
        <taxon>Kitasatosporales</taxon>
        <taxon>Streptomycetaceae</taxon>
        <taxon>Kitasatospora</taxon>
    </lineage>
</organism>
<evidence type="ECO:0000259" key="1">
    <source>
        <dbReference type="Pfam" id="PF01656"/>
    </source>
</evidence>
<accession>A0A1E7N8W7</accession>
<dbReference type="Gene3D" id="3.40.50.300">
    <property type="entry name" value="P-loop containing nucleotide triphosphate hydrolases"/>
    <property type="match status" value="1"/>
</dbReference>
<evidence type="ECO:0000313" key="3">
    <source>
        <dbReference type="Proteomes" id="UP000037395"/>
    </source>
</evidence>
<dbReference type="InterPro" id="IPR050678">
    <property type="entry name" value="DNA_Partitioning_ATPase"/>
</dbReference>
<sequence length="219" mass="24372">MKPSVLVVSTDPQGSAVVWAERVGENLPFDFMAAHDQAEQLVHLKKTGAKIHVIANQKGGVGKTTTTVNLAACTFDVLGAKDEYEHIFIDTPGTLADEEILRRALEIADDVLVPMITEPLCFDPTARTIKKVIEPMDIPYRVVVNNWDPRDGRADLEDTEAYIAARGWPRAKTVLRRYKIHSRAVAEGTVVTQYKESGTAYRAREDFFRLSLELGYGGR</sequence>
<reference evidence="2" key="1">
    <citation type="submission" date="2016-08" db="EMBL/GenBank/DDBJ databases">
        <title>Sequencing, Assembly and Comparative Genomics of S. aureofaciens ATCC 10762.</title>
        <authorList>
            <person name="Gradnigo J.S."/>
            <person name="Johnson N."/>
            <person name="Somerville G.A."/>
        </authorList>
    </citation>
    <scope>NUCLEOTIDE SEQUENCE [LARGE SCALE GENOMIC DNA]</scope>
    <source>
        <strain evidence="2">ATCC 10762</strain>
    </source>
</reference>
<dbReference type="Pfam" id="PF01656">
    <property type="entry name" value="CbiA"/>
    <property type="match status" value="1"/>
</dbReference>
<evidence type="ECO:0000313" key="2">
    <source>
        <dbReference type="EMBL" id="OEV37108.1"/>
    </source>
</evidence>